<evidence type="ECO:0000313" key="1">
    <source>
        <dbReference type="EMBL" id="KAG2855296.1"/>
    </source>
</evidence>
<dbReference type="Proteomes" id="UP000735874">
    <property type="component" value="Unassembled WGS sequence"/>
</dbReference>
<proteinExistence type="predicted"/>
<evidence type="ECO:0008006" key="6">
    <source>
        <dbReference type="Google" id="ProtNLM"/>
    </source>
</evidence>
<evidence type="ECO:0000313" key="5">
    <source>
        <dbReference type="Proteomes" id="UP000774804"/>
    </source>
</evidence>
<sequence>MEDGQMADAHIESNESILAVYDKALSMIKFIVADNCTTNRSVATKLDVPLIGCVSYRFNLAMVRFLSDSENLINMIQRLMASLRQPNNAAPLALHTALLPEKANATRWSSVWKMVHKYVRIRDAAKHAPAVEELLPRLSDHRRILVLHDKLKELQSVYEKLQLYKRTLGEVRALFDACMAKYPVMEEYLKPTAKIVHSPTFEAAVIKVTSSLPVTSAEAKTLEPFRRPERFGQSEDEPAADCASEILCRAKKPRQSQRRAVDYIPLLGAIPPTSNRCERSFSECKYVLESHPASMRSANFERLMFLKANRDLWNASTLCRDLAVELGRNNTLNIAASWIIVCLVTSLFITGV</sequence>
<protein>
    <recommendedName>
        <fullName evidence="6">HAT C-terminal dimerisation domain-containing protein</fullName>
    </recommendedName>
</protein>
<dbReference type="Proteomes" id="UP000736787">
    <property type="component" value="Unassembled WGS sequence"/>
</dbReference>
<name>A0A8T1AZ62_9STRA</name>
<dbReference type="PANTHER" id="PTHR40866:SF1">
    <property type="entry name" value="BED-TYPE DOMAIN-CONTAINING PROTEIN"/>
    <property type="match status" value="1"/>
</dbReference>
<dbReference type="EMBL" id="RCMG01000383">
    <property type="protein sequence ID" value="KAG2855296.1"/>
    <property type="molecule type" value="Genomic_DNA"/>
</dbReference>
<dbReference type="EMBL" id="RCML01000065">
    <property type="protein sequence ID" value="KAG2994004.1"/>
    <property type="molecule type" value="Genomic_DNA"/>
</dbReference>
<dbReference type="EMBL" id="RCMK01000902">
    <property type="protein sequence ID" value="KAG2908322.1"/>
    <property type="molecule type" value="Genomic_DNA"/>
</dbReference>
<reference evidence="2" key="1">
    <citation type="submission" date="2018-10" db="EMBL/GenBank/DDBJ databases">
        <title>Effector identification in a new, highly contiguous assembly of the strawberry crown rot pathogen Phytophthora cactorum.</title>
        <authorList>
            <person name="Armitage A.D."/>
            <person name="Nellist C.F."/>
            <person name="Bates H."/>
            <person name="Vickerstaff R.J."/>
            <person name="Harrison R.J."/>
        </authorList>
    </citation>
    <scope>NUCLEOTIDE SEQUENCE</scope>
    <source>
        <strain evidence="1">15-7</strain>
        <strain evidence="2">4032</strain>
        <strain evidence="3">4040</strain>
        <strain evidence="4">P415</strain>
    </source>
</reference>
<dbReference type="SUPFAM" id="SSF53098">
    <property type="entry name" value="Ribonuclease H-like"/>
    <property type="match status" value="1"/>
</dbReference>
<evidence type="ECO:0000313" key="3">
    <source>
        <dbReference type="EMBL" id="KAG2908322.1"/>
    </source>
</evidence>
<accession>A0A8T1AZ62</accession>
<dbReference type="Proteomes" id="UP000774804">
    <property type="component" value="Unassembled WGS sequence"/>
</dbReference>
<gene>
    <name evidence="1" type="ORF">PC113_g12557</name>
    <name evidence="2" type="ORF">PC115_g19497</name>
    <name evidence="3" type="ORF">PC117_g19990</name>
    <name evidence="4" type="ORF">PC118_g3729</name>
</gene>
<organism evidence="2 5">
    <name type="scientific">Phytophthora cactorum</name>
    <dbReference type="NCBI Taxonomy" id="29920"/>
    <lineage>
        <taxon>Eukaryota</taxon>
        <taxon>Sar</taxon>
        <taxon>Stramenopiles</taxon>
        <taxon>Oomycota</taxon>
        <taxon>Peronosporomycetes</taxon>
        <taxon>Peronosporales</taxon>
        <taxon>Peronosporaceae</taxon>
        <taxon>Phytophthora</taxon>
    </lineage>
</organism>
<evidence type="ECO:0000313" key="4">
    <source>
        <dbReference type="EMBL" id="KAG2994004.1"/>
    </source>
</evidence>
<dbReference type="InterPro" id="IPR012337">
    <property type="entry name" value="RNaseH-like_sf"/>
</dbReference>
<comment type="caution">
    <text evidence="2">The sequence shown here is derived from an EMBL/GenBank/DDBJ whole genome shotgun (WGS) entry which is preliminary data.</text>
</comment>
<dbReference type="PANTHER" id="PTHR40866">
    <property type="entry name" value="BED-TYPE DOMAIN-CONTAINING PROTEIN"/>
    <property type="match status" value="1"/>
</dbReference>
<dbReference type="VEuPathDB" id="FungiDB:PC110_g16217"/>
<dbReference type="EMBL" id="RCMI01001117">
    <property type="protein sequence ID" value="KAG2890460.1"/>
    <property type="molecule type" value="Genomic_DNA"/>
</dbReference>
<evidence type="ECO:0000313" key="2">
    <source>
        <dbReference type="EMBL" id="KAG2890460.1"/>
    </source>
</evidence>
<dbReference type="AlphaFoldDB" id="A0A8T1AZ62"/>
<dbReference type="Proteomes" id="UP000697107">
    <property type="component" value="Unassembled WGS sequence"/>
</dbReference>